<sequence>MKKIFGLIALLVLAMGCDDGEMTFNSFNFADGAPARCGDSNIYYKINGTEVLMINFGSTPLVNVPTGEDAEGNDIPTLIPIAGSNTITYRNYSGTPNANSLCSFPAPASPSVIEEWSGQGTISVVTDVIKNTNNIITGYSHKITLVDVSFTKDGQTTRIVDNEFGSIITPIGLSFDFITDDNELPFVRDCPENTLIFERNAREALIIDFVPGTFPTVAGGPDVTIDLATQTDLNEVLFLVYDGSITEAHICDVIKPISPVITERWSALSGTVTIKTVTASGPAGIEHQIRFNNVVFGKDSDESGQTFAISDLLVGDPLFPGEYYFGNYAPTP</sequence>
<evidence type="ECO:0000313" key="2">
    <source>
        <dbReference type="Proteomes" id="UP001464555"/>
    </source>
</evidence>
<dbReference type="Proteomes" id="UP001464555">
    <property type="component" value="Unassembled WGS sequence"/>
</dbReference>
<gene>
    <name evidence="1" type="ORF">AAEO56_00110</name>
</gene>
<organism evidence="1 2">
    <name type="scientific">Flavobacterium arundinis</name>
    <dbReference type="NCBI Taxonomy" id="3139143"/>
    <lineage>
        <taxon>Bacteria</taxon>
        <taxon>Pseudomonadati</taxon>
        <taxon>Bacteroidota</taxon>
        <taxon>Flavobacteriia</taxon>
        <taxon>Flavobacteriales</taxon>
        <taxon>Flavobacteriaceae</taxon>
        <taxon>Flavobacterium</taxon>
    </lineage>
</organism>
<protein>
    <recommendedName>
        <fullName evidence="3">Lipoprotein</fullName>
    </recommendedName>
</protein>
<evidence type="ECO:0000313" key="1">
    <source>
        <dbReference type="EMBL" id="MEL1242645.1"/>
    </source>
</evidence>
<dbReference type="RefSeq" id="WP_341694971.1">
    <property type="nucleotide sequence ID" value="NZ_JBBYHR010000001.1"/>
</dbReference>
<evidence type="ECO:0008006" key="3">
    <source>
        <dbReference type="Google" id="ProtNLM"/>
    </source>
</evidence>
<comment type="caution">
    <text evidence="1">The sequence shown here is derived from an EMBL/GenBank/DDBJ whole genome shotgun (WGS) entry which is preliminary data.</text>
</comment>
<keyword evidence="2" id="KW-1185">Reference proteome</keyword>
<name>A0ABU9HR65_9FLAO</name>
<reference evidence="1 2" key="1">
    <citation type="submission" date="2024-04" db="EMBL/GenBank/DDBJ databases">
        <title>Flavobacterium sp. DGU11 16S ribosomal RNA gene Genome sequencing and assembly.</title>
        <authorList>
            <person name="Park S."/>
        </authorList>
    </citation>
    <scope>NUCLEOTIDE SEQUENCE [LARGE SCALE GENOMIC DNA]</scope>
    <source>
        <strain evidence="1 2">DGU11</strain>
    </source>
</reference>
<dbReference type="EMBL" id="JBBYHR010000001">
    <property type="protein sequence ID" value="MEL1242645.1"/>
    <property type="molecule type" value="Genomic_DNA"/>
</dbReference>
<dbReference type="PROSITE" id="PS51257">
    <property type="entry name" value="PROKAR_LIPOPROTEIN"/>
    <property type="match status" value="1"/>
</dbReference>
<accession>A0ABU9HR65</accession>
<proteinExistence type="predicted"/>